<evidence type="ECO:0000313" key="1">
    <source>
        <dbReference type="EMBL" id="ERT04221.1"/>
    </source>
</evidence>
<dbReference type="AlphaFoldDB" id="U7QBV8"/>
<reference evidence="1 2" key="1">
    <citation type="journal article" date="2013" name="Front. Microbiol.">
        <title>Comparative genomic analyses of the cyanobacterium, Lyngbya aestuarii BL J, a powerful hydrogen producer.</title>
        <authorList>
            <person name="Kothari A."/>
            <person name="Vaughn M."/>
            <person name="Garcia-Pichel F."/>
        </authorList>
    </citation>
    <scope>NUCLEOTIDE SEQUENCE [LARGE SCALE GENOMIC DNA]</scope>
    <source>
        <strain evidence="1 2">BL J</strain>
    </source>
</reference>
<gene>
    <name evidence="1" type="ORF">M595_5826</name>
</gene>
<organism evidence="1 2">
    <name type="scientific">Lyngbya aestuarii BL J</name>
    <dbReference type="NCBI Taxonomy" id="1348334"/>
    <lineage>
        <taxon>Bacteria</taxon>
        <taxon>Bacillati</taxon>
        <taxon>Cyanobacteriota</taxon>
        <taxon>Cyanophyceae</taxon>
        <taxon>Oscillatoriophycideae</taxon>
        <taxon>Oscillatoriales</taxon>
        <taxon>Microcoleaceae</taxon>
        <taxon>Lyngbya</taxon>
    </lineage>
</organism>
<dbReference type="InterPro" id="IPR035069">
    <property type="entry name" value="TTHA1013/TTHA0281-like"/>
</dbReference>
<protein>
    <recommendedName>
        <fullName evidence="3">Type II toxin-antitoxin system HicB family antitoxin</fullName>
    </recommendedName>
</protein>
<name>U7QBV8_9CYAN</name>
<sequence length="100" mass="11362">MNTKISIQIEQNETGYSAYSPEIAGYRVEDNSLDGVIDQIKEAIKAYLVQQSVEPQTTGQSLLELFEQVTGDMTDEEIKQLPKDGAEQHNYYIYKTPKQD</sequence>
<evidence type="ECO:0000313" key="2">
    <source>
        <dbReference type="Proteomes" id="UP000017127"/>
    </source>
</evidence>
<dbReference type="OrthoDB" id="428699at2"/>
<accession>U7QBV8</accession>
<dbReference type="SUPFAM" id="SSF143100">
    <property type="entry name" value="TTHA1013/TTHA0281-like"/>
    <property type="match status" value="1"/>
</dbReference>
<dbReference type="Proteomes" id="UP000017127">
    <property type="component" value="Unassembled WGS sequence"/>
</dbReference>
<dbReference type="RefSeq" id="WP_023069494.1">
    <property type="nucleotide sequence ID" value="NZ_AUZM01000112.1"/>
</dbReference>
<evidence type="ECO:0008006" key="3">
    <source>
        <dbReference type="Google" id="ProtNLM"/>
    </source>
</evidence>
<keyword evidence="2" id="KW-1185">Reference proteome</keyword>
<dbReference type="EMBL" id="AUZM01000112">
    <property type="protein sequence ID" value="ERT04221.1"/>
    <property type="molecule type" value="Genomic_DNA"/>
</dbReference>
<proteinExistence type="predicted"/>
<comment type="caution">
    <text evidence="1">The sequence shown here is derived from an EMBL/GenBank/DDBJ whole genome shotgun (WGS) entry which is preliminary data.</text>
</comment>